<proteinExistence type="predicted"/>
<gene>
    <name evidence="1" type="ORF">UFOVP760_4</name>
</gene>
<protein>
    <submittedName>
        <fullName evidence="1">Uncharacterized protein</fullName>
    </submittedName>
</protein>
<reference evidence="1" key="1">
    <citation type="submission" date="2020-05" db="EMBL/GenBank/DDBJ databases">
        <authorList>
            <person name="Chiriac C."/>
            <person name="Salcher M."/>
            <person name="Ghai R."/>
            <person name="Kavagutti S V."/>
        </authorList>
    </citation>
    <scope>NUCLEOTIDE SEQUENCE</scope>
</reference>
<organism evidence="1">
    <name type="scientific">uncultured Caudovirales phage</name>
    <dbReference type="NCBI Taxonomy" id="2100421"/>
    <lineage>
        <taxon>Viruses</taxon>
        <taxon>Duplodnaviria</taxon>
        <taxon>Heunggongvirae</taxon>
        <taxon>Uroviricota</taxon>
        <taxon>Caudoviricetes</taxon>
        <taxon>Peduoviridae</taxon>
        <taxon>Maltschvirus</taxon>
        <taxon>Maltschvirus maltsch</taxon>
    </lineage>
</organism>
<dbReference type="EMBL" id="LR798360">
    <property type="protein sequence ID" value="CAB5226224.1"/>
    <property type="molecule type" value="Genomic_DNA"/>
</dbReference>
<evidence type="ECO:0000313" key="1">
    <source>
        <dbReference type="EMBL" id="CAB5226224.1"/>
    </source>
</evidence>
<sequence length="61" mass="6668">MNTEDKQLVDALKTIAKAAGYGDGITSGDLFSIIDALEYGNVICPDTHTKWFDLCEVTETE</sequence>
<name>A0A6J7X5E5_9CAUD</name>
<accession>A0A6J7X5E5</accession>